<evidence type="ECO:0000259" key="12">
    <source>
        <dbReference type="Pfam" id="PF02744"/>
    </source>
</evidence>
<comment type="caution">
    <text evidence="13">The sequence shown here is derived from an EMBL/GenBank/DDBJ whole genome shotgun (WGS) entry which is preliminary data.</text>
</comment>
<evidence type="ECO:0000259" key="11">
    <source>
        <dbReference type="Pfam" id="PF01087"/>
    </source>
</evidence>
<dbReference type="Proteomes" id="UP000824123">
    <property type="component" value="Unassembled WGS sequence"/>
</dbReference>
<feature type="domain" description="Galactose-1-phosphate uridyl transferase C-terminal" evidence="12">
    <location>
        <begin position="262"/>
        <end position="437"/>
    </location>
</feature>
<dbReference type="Pfam" id="PF01087">
    <property type="entry name" value="GalP_UDP_transf"/>
    <property type="match status" value="1"/>
</dbReference>
<name>A0A9D1LQI1_9FIRM</name>
<evidence type="ECO:0000256" key="5">
    <source>
        <dbReference type="ARBA" id="ARBA00022490"/>
    </source>
</evidence>
<comment type="subcellular location">
    <subcellularLocation>
        <location evidence="2 10">Cytoplasm</location>
    </subcellularLocation>
</comment>
<dbReference type="InterPro" id="IPR000766">
    <property type="entry name" value="GalP_uridyl_Trfase_II"/>
</dbReference>
<evidence type="ECO:0000256" key="1">
    <source>
        <dbReference type="ARBA" id="ARBA00001107"/>
    </source>
</evidence>
<comment type="catalytic activity">
    <reaction evidence="1 10">
        <text>alpha-D-galactose 1-phosphate + UDP-alpha-D-glucose = alpha-D-glucose 1-phosphate + UDP-alpha-D-galactose</text>
        <dbReference type="Rhea" id="RHEA:13989"/>
        <dbReference type="ChEBI" id="CHEBI:58336"/>
        <dbReference type="ChEBI" id="CHEBI:58601"/>
        <dbReference type="ChEBI" id="CHEBI:58885"/>
        <dbReference type="ChEBI" id="CHEBI:66914"/>
        <dbReference type="EC" id="2.7.7.12"/>
    </reaction>
</comment>
<protein>
    <recommendedName>
        <fullName evidence="10">Galactose-1-phosphate uridylyltransferase</fullName>
        <shortName evidence="10">Gal-1-P uridylyltransferase</shortName>
        <ecNumber evidence="10">2.7.7.12</ecNumber>
    </recommendedName>
    <alternativeName>
        <fullName evidence="10">UDP-glucose--hexose-1-phosphate uridylyltransferase</fullName>
    </alternativeName>
</protein>
<comment type="similarity">
    <text evidence="4 10">Belongs to the galactose-1-phosphate uridylyltransferase type 2 family.</text>
</comment>
<dbReference type="InterPro" id="IPR005849">
    <property type="entry name" value="GalP_Utransf_N"/>
</dbReference>
<dbReference type="GO" id="GO:0008108">
    <property type="term" value="F:UDP-glucose:hexose-1-phosphate uridylyltransferase activity"/>
    <property type="evidence" value="ECO:0007669"/>
    <property type="project" value="UniProtKB-UniRule"/>
</dbReference>
<dbReference type="NCBIfam" id="NF003629">
    <property type="entry name" value="PRK05270.1-2"/>
    <property type="match status" value="1"/>
</dbReference>
<evidence type="ECO:0000313" key="14">
    <source>
        <dbReference type="Proteomes" id="UP000824123"/>
    </source>
</evidence>
<dbReference type="PIRSF" id="PIRSF006005">
    <property type="entry name" value="GalT_BS"/>
    <property type="match status" value="1"/>
</dbReference>
<organism evidence="13 14">
    <name type="scientific">Candidatus Fimadaptatus faecigallinarum</name>
    <dbReference type="NCBI Taxonomy" id="2840814"/>
    <lineage>
        <taxon>Bacteria</taxon>
        <taxon>Bacillati</taxon>
        <taxon>Bacillota</taxon>
        <taxon>Clostridia</taxon>
        <taxon>Eubacteriales</taxon>
        <taxon>Candidatus Fimadaptatus</taxon>
    </lineage>
</organism>
<evidence type="ECO:0000256" key="7">
    <source>
        <dbReference type="ARBA" id="ARBA00022695"/>
    </source>
</evidence>
<evidence type="ECO:0000256" key="10">
    <source>
        <dbReference type="HAMAP-Rule" id="MF_00571"/>
    </source>
</evidence>
<gene>
    <name evidence="10" type="primary">galT</name>
    <name evidence="13" type="ORF">IAC59_02810</name>
</gene>
<feature type="domain" description="Galactose-1-phosphate uridyl transferase N-terminal" evidence="11">
    <location>
        <begin position="68"/>
        <end position="246"/>
    </location>
</feature>
<proteinExistence type="inferred from homology"/>
<accession>A0A9D1LQI1</accession>
<keyword evidence="9 10" id="KW-0119">Carbohydrate metabolism</keyword>
<dbReference type="GO" id="GO:0006012">
    <property type="term" value="P:galactose metabolic process"/>
    <property type="evidence" value="ECO:0007669"/>
    <property type="project" value="UniProtKB-UniRule"/>
</dbReference>
<keyword evidence="8 10" id="KW-0299">Galactose metabolism</keyword>
<dbReference type="EMBL" id="DVNK01000024">
    <property type="protein sequence ID" value="HIU46171.1"/>
    <property type="molecule type" value="Genomic_DNA"/>
</dbReference>
<dbReference type="GO" id="GO:0005737">
    <property type="term" value="C:cytoplasm"/>
    <property type="evidence" value="ECO:0007669"/>
    <property type="project" value="UniProtKB-SubCell"/>
</dbReference>
<dbReference type="EC" id="2.7.7.12" evidence="10"/>
<comment type="pathway">
    <text evidence="3 10">Carbohydrate metabolism; galactose metabolism.</text>
</comment>
<evidence type="ECO:0000313" key="13">
    <source>
        <dbReference type="EMBL" id="HIU46171.1"/>
    </source>
</evidence>
<evidence type="ECO:0000256" key="9">
    <source>
        <dbReference type="ARBA" id="ARBA00023277"/>
    </source>
</evidence>
<dbReference type="Pfam" id="PF02744">
    <property type="entry name" value="GalP_UDP_tr_C"/>
    <property type="match status" value="1"/>
</dbReference>
<keyword evidence="7 10" id="KW-0548">Nucleotidyltransferase</keyword>
<reference evidence="13" key="2">
    <citation type="journal article" date="2021" name="PeerJ">
        <title>Extensive microbial diversity within the chicken gut microbiome revealed by metagenomics and culture.</title>
        <authorList>
            <person name="Gilroy R."/>
            <person name="Ravi A."/>
            <person name="Getino M."/>
            <person name="Pursley I."/>
            <person name="Horton D.L."/>
            <person name="Alikhan N.F."/>
            <person name="Baker D."/>
            <person name="Gharbi K."/>
            <person name="Hall N."/>
            <person name="Watson M."/>
            <person name="Adriaenssens E.M."/>
            <person name="Foster-Nyarko E."/>
            <person name="Jarju S."/>
            <person name="Secka A."/>
            <person name="Antonio M."/>
            <person name="Oren A."/>
            <person name="Chaudhuri R.R."/>
            <person name="La Ragione R."/>
            <person name="Hildebrand F."/>
            <person name="Pallen M.J."/>
        </authorList>
    </citation>
    <scope>NUCLEOTIDE SEQUENCE</scope>
    <source>
        <strain evidence="13">ChiSxjej2B14-8506</strain>
    </source>
</reference>
<dbReference type="HAMAP" id="MF_00571">
    <property type="entry name" value="GalP_UDP_trans"/>
    <property type="match status" value="1"/>
</dbReference>
<keyword evidence="5 10" id="KW-0963">Cytoplasm</keyword>
<evidence type="ECO:0000256" key="4">
    <source>
        <dbReference type="ARBA" id="ARBA00008706"/>
    </source>
</evidence>
<sequence length="519" mass="58162">MAQYNENELNELAHGALVAVEGLVAFAHAKGLVDTFDEAYVRNGLIDLLGFDSPLEDAPKPAALPDTATSLLKPITDYACAKGIIDDDSGSRDLFETRVMGIITPSPAEVRARFNSIYAAEGAKAATDWFYNMCCACDYIRVDRVAKNIRYFSDSPCGELEITINLSKPEKDPKEIAKLKNAPSVGYPRCMLCIENPGYAGRANFPARQNHRMVPLKLNGEQWYMQYSPYKYYEEHCIVLCGEHRPMKLERGSFERLADFVDMFPHYFLGSNADLPIVGGSILNHDHFQGGNYVMPMDRAGVECELRSEDGMKAEVVDWPMPTVALISKDRRQLVDKAVEMLDAWRAYSDPELGILAHTDAPHNTITPIMHKYGDEYKLLMVLRNNRVSDEHPLGIFHPHAQLHHIKRENIGLIEVMGLFILPGRLKTELKDCEGYLTGALKLERPAEDSPLYKHYDWMCDVVKRHGSGLSEADAASVMRRELADVCAQVLRDAGVYKQDAAGRAGLYRFLSTVGLNRV</sequence>
<evidence type="ECO:0000256" key="3">
    <source>
        <dbReference type="ARBA" id="ARBA00004947"/>
    </source>
</evidence>
<dbReference type="PANTHER" id="PTHR39191:SF1">
    <property type="entry name" value="DUF4922 DOMAIN-CONTAINING PROTEIN"/>
    <property type="match status" value="1"/>
</dbReference>
<dbReference type="PANTHER" id="PTHR39191">
    <property type="entry name" value="GALACTOSE-1-PHOSPHATE URIDYLYLTRANSFERASE"/>
    <property type="match status" value="1"/>
</dbReference>
<evidence type="ECO:0000256" key="8">
    <source>
        <dbReference type="ARBA" id="ARBA00023144"/>
    </source>
</evidence>
<evidence type="ECO:0000256" key="6">
    <source>
        <dbReference type="ARBA" id="ARBA00022679"/>
    </source>
</evidence>
<keyword evidence="6 10" id="KW-0808">Transferase</keyword>
<dbReference type="AlphaFoldDB" id="A0A9D1LQI1"/>
<reference evidence="13" key="1">
    <citation type="submission" date="2020-10" db="EMBL/GenBank/DDBJ databases">
        <authorList>
            <person name="Gilroy R."/>
        </authorList>
    </citation>
    <scope>NUCLEOTIDE SEQUENCE</scope>
    <source>
        <strain evidence="13">ChiSxjej2B14-8506</strain>
    </source>
</reference>
<dbReference type="InterPro" id="IPR005850">
    <property type="entry name" value="GalP_Utransf_C"/>
</dbReference>
<evidence type="ECO:0000256" key="2">
    <source>
        <dbReference type="ARBA" id="ARBA00004496"/>
    </source>
</evidence>